<accession>A0ABT1AMJ7</accession>
<gene>
    <name evidence="3" type="ORF">NG900_15780</name>
</gene>
<feature type="domain" description="DUF2134" evidence="2">
    <location>
        <begin position="60"/>
        <end position="152"/>
    </location>
</feature>
<evidence type="ECO:0000313" key="4">
    <source>
        <dbReference type="Proteomes" id="UP001162811"/>
    </source>
</evidence>
<comment type="caution">
    <text evidence="3">The sequence shown here is derived from an EMBL/GenBank/DDBJ whole genome shotgun (WGS) entry which is preliminary data.</text>
</comment>
<dbReference type="Pfam" id="PF09977">
    <property type="entry name" value="Tad_C"/>
    <property type="match status" value="1"/>
</dbReference>
<reference evidence="3" key="1">
    <citation type="submission" date="2022-06" db="EMBL/GenBank/DDBJ databases">
        <authorList>
            <person name="Lu C.-H."/>
        </authorList>
    </citation>
    <scope>NUCLEOTIDE SEQUENCE</scope>
    <source>
        <strain evidence="3">21MJYT02-11</strain>
    </source>
</reference>
<organism evidence="3 4">
    <name type="scientific">Ralstonia soli</name>
    <dbReference type="NCBI Taxonomy" id="2953896"/>
    <lineage>
        <taxon>Bacteria</taxon>
        <taxon>Pseudomonadati</taxon>
        <taxon>Pseudomonadota</taxon>
        <taxon>Betaproteobacteria</taxon>
        <taxon>Burkholderiales</taxon>
        <taxon>Burkholderiaceae</taxon>
        <taxon>Ralstonia</taxon>
    </lineage>
</organism>
<sequence>MNCPAPRLRHTAALRRRARGAVSVLTAVFAATIGLAVLISVDIGNLFYSQRALQRTADLAAAAAVQRLDLASATPSPAQLSVQQNGLTVDGTNVTLAVVPGVWDFSTGTAPTYFTPQAAVDGNTNAAQVTVTQNVPYFFMVGSRQLQATAIAKNIPVLSFSLGSGLVGVNGGVLNQLLGPLLGNSGPLNLSLVSYQGLASANITVGQLMAQLGVGTVQELLSTQISVGRFYTAVLTAAGQQSLITAMPLGATVSGTTISVGDNSSTGGASGVLALLAAIGNDPAAVNAQLNALDLLTTAAQIANSKNAAQISVPLSIPGLTSVTLNMSIIQPPVIAIGQPGKNAQGQWRTQAHTAQIRLGLNVSLAGVTLANSGLLGAIIGPLSVPIGVSVAGANAHAVDASCTIPRANASADLSGSISPLSTCIANGADSISGPLSCGSPATVASVLGLVNVTLYEPLSPTAAVPFGSDTPFSGLTMSAGQTQRVTATGGIFTALLSSTNLQVGTSLLGIGVSLNVGAITSALGTIGNILDSVLAPALEALGIQIGYADIKLLSLDCDAVELVY</sequence>
<name>A0ABT1AMJ7_9RALS</name>
<reference evidence="3" key="2">
    <citation type="journal article" date="2023" name="Front. Microbiol.">
        <title>Ralstonia chuxiongensis sp. nov., Ralstonia mojiangensis sp. nov., and Ralstonia soli sp. nov., isolated from tobacco fields, are three novel species in the family Burkholderiaceae.</title>
        <authorList>
            <person name="Lu C.H."/>
            <person name="Zhang Y.Y."/>
            <person name="Jiang N."/>
            <person name="Chen W."/>
            <person name="Shao X."/>
            <person name="Zhao Z.M."/>
            <person name="Lu W.L."/>
            <person name="Hu X."/>
            <person name="Xi Y.X."/>
            <person name="Zou S.Y."/>
            <person name="Wei Q.J."/>
            <person name="Lin Z.L."/>
            <person name="Gong L."/>
            <person name="Gai X.T."/>
            <person name="Zhang L.Q."/>
            <person name="Li J.Y."/>
            <person name="Jin Y."/>
            <person name="Xia Z.Y."/>
        </authorList>
    </citation>
    <scope>NUCLEOTIDE SEQUENCE</scope>
    <source>
        <strain evidence="3">21MJYT02-11</strain>
    </source>
</reference>
<dbReference type="EMBL" id="JAMXHT010000005">
    <property type="protein sequence ID" value="MCO5399659.1"/>
    <property type="molecule type" value="Genomic_DNA"/>
</dbReference>
<evidence type="ECO:0000313" key="3">
    <source>
        <dbReference type="EMBL" id="MCO5399659.1"/>
    </source>
</evidence>
<keyword evidence="1" id="KW-0812">Transmembrane</keyword>
<feature type="transmembrane region" description="Helical" evidence="1">
    <location>
        <begin position="21"/>
        <end position="41"/>
    </location>
</feature>
<dbReference type="Proteomes" id="UP001162811">
    <property type="component" value="Unassembled WGS sequence"/>
</dbReference>
<evidence type="ECO:0000259" key="2">
    <source>
        <dbReference type="Pfam" id="PF09977"/>
    </source>
</evidence>
<keyword evidence="1" id="KW-0472">Membrane</keyword>
<dbReference type="InterPro" id="IPR018705">
    <property type="entry name" value="DUF2134_membrane"/>
</dbReference>
<evidence type="ECO:0000256" key="1">
    <source>
        <dbReference type="SAM" id="Phobius"/>
    </source>
</evidence>
<dbReference type="RefSeq" id="WP_252682055.1">
    <property type="nucleotide sequence ID" value="NZ_JAMXHT010000005.1"/>
</dbReference>
<proteinExistence type="predicted"/>
<keyword evidence="1" id="KW-1133">Transmembrane helix</keyword>
<keyword evidence="4" id="KW-1185">Reference proteome</keyword>
<protein>
    <submittedName>
        <fullName evidence="3">Pilus assembly protein TadG-related protein</fullName>
    </submittedName>
</protein>